<dbReference type="OrthoDB" id="4336630at2"/>
<dbReference type="EMBL" id="SMKY01000107">
    <property type="protein sequence ID" value="TDD79639.1"/>
    <property type="molecule type" value="Genomic_DNA"/>
</dbReference>
<keyword evidence="4" id="KW-1185">Reference proteome</keyword>
<feature type="domain" description="DUF4190" evidence="2">
    <location>
        <begin position="43"/>
        <end position="94"/>
    </location>
</feature>
<dbReference type="Pfam" id="PF13828">
    <property type="entry name" value="DUF4190"/>
    <property type="match status" value="1"/>
</dbReference>
<evidence type="ECO:0000256" key="1">
    <source>
        <dbReference type="SAM" id="Phobius"/>
    </source>
</evidence>
<name>A0A4R5B4D1_9ACTN</name>
<protein>
    <submittedName>
        <fullName evidence="3">DUF4190 domain-containing protein</fullName>
    </submittedName>
</protein>
<dbReference type="InterPro" id="IPR025241">
    <property type="entry name" value="DUF4190"/>
</dbReference>
<keyword evidence="1" id="KW-1133">Transmembrane helix</keyword>
<keyword evidence="1" id="KW-0472">Membrane</keyword>
<evidence type="ECO:0000313" key="4">
    <source>
        <dbReference type="Proteomes" id="UP000295578"/>
    </source>
</evidence>
<evidence type="ECO:0000313" key="3">
    <source>
        <dbReference type="EMBL" id="TDD79639.1"/>
    </source>
</evidence>
<organism evidence="3 4">
    <name type="scientific">Actinomadura darangshiensis</name>
    <dbReference type="NCBI Taxonomy" id="705336"/>
    <lineage>
        <taxon>Bacteria</taxon>
        <taxon>Bacillati</taxon>
        <taxon>Actinomycetota</taxon>
        <taxon>Actinomycetes</taxon>
        <taxon>Streptosporangiales</taxon>
        <taxon>Thermomonosporaceae</taxon>
        <taxon>Actinomadura</taxon>
    </lineage>
</organism>
<dbReference type="Proteomes" id="UP000295578">
    <property type="component" value="Unassembled WGS sequence"/>
</dbReference>
<accession>A0A4R5B4D1</accession>
<feature type="transmembrane region" description="Helical" evidence="1">
    <location>
        <begin position="21"/>
        <end position="39"/>
    </location>
</feature>
<keyword evidence="1" id="KW-0812">Transmembrane</keyword>
<proteinExistence type="predicted"/>
<sequence>MTSTRRRRTEPTRNRPAKASLTAAGFGVAALLNFATGIAWINPPIFVAMAMLCGLIAIVTGHLGRRRARHLDGDGRGMALLGLILGWLLFLTCTLATAAVFGLIAALAVLIDANA</sequence>
<feature type="transmembrane region" description="Helical" evidence="1">
    <location>
        <begin position="45"/>
        <end position="63"/>
    </location>
</feature>
<dbReference type="RefSeq" id="WP_132199479.1">
    <property type="nucleotide sequence ID" value="NZ_SMKY01000107.1"/>
</dbReference>
<feature type="transmembrane region" description="Helical" evidence="1">
    <location>
        <begin position="84"/>
        <end position="111"/>
    </location>
</feature>
<gene>
    <name evidence="3" type="ORF">E1293_22770</name>
</gene>
<evidence type="ECO:0000259" key="2">
    <source>
        <dbReference type="Pfam" id="PF13828"/>
    </source>
</evidence>
<dbReference type="AlphaFoldDB" id="A0A4R5B4D1"/>
<reference evidence="3 4" key="1">
    <citation type="submission" date="2019-03" db="EMBL/GenBank/DDBJ databases">
        <title>Draft genome sequences of novel Actinobacteria.</title>
        <authorList>
            <person name="Sahin N."/>
            <person name="Ay H."/>
            <person name="Saygin H."/>
        </authorList>
    </citation>
    <scope>NUCLEOTIDE SEQUENCE [LARGE SCALE GENOMIC DNA]</scope>
    <source>
        <strain evidence="3 4">DSM 45941</strain>
    </source>
</reference>
<comment type="caution">
    <text evidence="3">The sequence shown here is derived from an EMBL/GenBank/DDBJ whole genome shotgun (WGS) entry which is preliminary data.</text>
</comment>